<reference evidence="1" key="2">
    <citation type="journal article" date="2021" name="Microbiome">
        <title>Successional dynamics and alternative stable states in a saline activated sludge microbial community over 9 years.</title>
        <authorList>
            <person name="Wang Y."/>
            <person name="Ye J."/>
            <person name="Ju F."/>
            <person name="Liu L."/>
            <person name="Boyd J.A."/>
            <person name="Deng Y."/>
            <person name="Parks D.H."/>
            <person name="Jiang X."/>
            <person name="Yin X."/>
            <person name="Woodcroft B.J."/>
            <person name="Tyson G.W."/>
            <person name="Hugenholtz P."/>
            <person name="Polz M.F."/>
            <person name="Zhang T."/>
        </authorList>
    </citation>
    <scope>NUCLEOTIDE SEQUENCE</scope>
    <source>
        <strain evidence="1">HKST-UBA01</strain>
    </source>
</reference>
<evidence type="ECO:0008006" key="3">
    <source>
        <dbReference type="Google" id="ProtNLM"/>
    </source>
</evidence>
<dbReference type="Gene3D" id="1.25.40.10">
    <property type="entry name" value="Tetratricopeptide repeat domain"/>
    <property type="match status" value="1"/>
</dbReference>
<name>A0A956RRG8_UNCEI</name>
<dbReference type="EMBL" id="JAGQHR010001113">
    <property type="protein sequence ID" value="MCA9730333.1"/>
    <property type="molecule type" value="Genomic_DNA"/>
</dbReference>
<dbReference type="InterPro" id="IPR011990">
    <property type="entry name" value="TPR-like_helical_dom_sf"/>
</dbReference>
<sequence length="290" mass="31366">PVDNPETGAKYRLQLVTTLINMTGLYAQQRLLDQGLASAEEALGLLEGLDGPANSTKLLRIGALQNKATLHLELRQLPEAEAALRGAVELGAELMAGGAPQLLPQAVDASGRLVGVLRALKRPEEAVPIAERSARWAEAAYEAGSPIGPQLYVGTQLQLVDVYFATDAFAQAEDHLWKAVDIGGDGRTMTMATGFYFSLLKYDDRRLEAGDLPRPEVLEALTELMERVAEKEIPPEIADLIRGRYAVLADRKVEIGEATIARHETSDAAAIRQLVGMVRQDVDFVRGTGT</sequence>
<dbReference type="AlphaFoldDB" id="A0A956RRG8"/>
<gene>
    <name evidence="1" type="ORF">KC729_21810</name>
</gene>
<feature type="non-terminal residue" evidence="1">
    <location>
        <position position="1"/>
    </location>
</feature>
<dbReference type="SUPFAM" id="SSF48452">
    <property type="entry name" value="TPR-like"/>
    <property type="match status" value="1"/>
</dbReference>
<comment type="caution">
    <text evidence="1">The sequence shown here is derived from an EMBL/GenBank/DDBJ whole genome shotgun (WGS) entry which is preliminary data.</text>
</comment>
<organism evidence="1 2">
    <name type="scientific">Eiseniibacteriota bacterium</name>
    <dbReference type="NCBI Taxonomy" id="2212470"/>
    <lineage>
        <taxon>Bacteria</taxon>
        <taxon>Candidatus Eiseniibacteriota</taxon>
    </lineage>
</organism>
<dbReference type="Pfam" id="PF20092">
    <property type="entry name" value="DUF6483"/>
    <property type="match status" value="1"/>
</dbReference>
<evidence type="ECO:0000313" key="1">
    <source>
        <dbReference type="EMBL" id="MCA9730333.1"/>
    </source>
</evidence>
<proteinExistence type="predicted"/>
<reference evidence="1" key="1">
    <citation type="submission" date="2020-04" db="EMBL/GenBank/DDBJ databases">
        <authorList>
            <person name="Zhang T."/>
        </authorList>
    </citation>
    <scope>NUCLEOTIDE SEQUENCE</scope>
    <source>
        <strain evidence="1">HKST-UBA01</strain>
    </source>
</reference>
<protein>
    <recommendedName>
        <fullName evidence="3">Tetratricopeptide repeat protein</fullName>
    </recommendedName>
</protein>
<dbReference type="Proteomes" id="UP000697710">
    <property type="component" value="Unassembled WGS sequence"/>
</dbReference>
<dbReference type="InterPro" id="IPR045507">
    <property type="entry name" value="DUF6483"/>
</dbReference>
<accession>A0A956RRG8</accession>
<evidence type="ECO:0000313" key="2">
    <source>
        <dbReference type="Proteomes" id="UP000697710"/>
    </source>
</evidence>